<sequence>MKKTLNLGKALSKAEQKSILGGGSEFVVIQCSNGAVVCISCDEGDDCGAIADAACAAAGNSES</sequence>
<evidence type="ECO:0000313" key="1">
    <source>
        <dbReference type="EMBL" id="MEE1946742.1"/>
    </source>
</evidence>
<proteinExistence type="predicted"/>
<comment type="caution">
    <text evidence="1">The sequence shown here is derived from an EMBL/GenBank/DDBJ whole genome shotgun (WGS) entry which is preliminary data.</text>
</comment>
<reference evidence="1 2" key="1">
    <citation type="submission" date="2024-01" db="EMBL/GenBank/DDBJ databases">
        <title>Pedobacter sp. nov., isolated from fresh soil.</title>
        <authorList>
            <person name="Le N.T.T."/>
        </authorList>
    </citation>
    <scope>NUCLEOTIDE SEQUENCE [LARGE SCALE GENOMIC DNA]</scope>
    <source>
        <strain evidence="1 2">KR3-3</strain>
    </source>
</reference>
<evidence type="ECO:0008006" key="3">
    <source>
        <dbReference type="Google" id="ProtNLM"/>
    </source>
</evidence>
<accession>A0ABU7IBA5</accession>
<dbReference type="EMBL" id="JAZDQT010000003">
    <property type="protein sequence ID" value="MEE1946742.1"/>
    <property type="molecule type" value="Genomic_DNA"/>
</dbReference>
<evidence type="ECO:0000313" key="2">
    <source>
        <dbReference type="Proteomes" id="UP001336835"/>
    </source>
</evidence>
<dbReference type="RefSeq" id="WP_330109036.1">
    <property type="nucleotide sequence ID" value="NZ_JAZDQT010000003.1"/>
</dbReference>
<organism evidence="1 2">
    <name type="scientific">Pedobacter albus</name>
    <dbReference type="NCBI Taxonomy" id="3113905"/>
    <lineage>
        <taxon>Bacteria</taxon>
        <taxon>Pseudomonadati</taxon>
        <taxon>Bacteroidota</taxon>
        <taxon>Sphingobacteriia</taxon>
        <taxon>Sphingobacteriales</taxon>
        <taxon>Sphingobacteriaceae</taxon>
        <taxon>Pedobacter</taxon>
    </lineage>
</organism>
<protein>
    <recommendedName>
        <fullName evidence="3">Bacteriocin</fullName>
    </recommendedName>
</protein>
<gene>
    <name evidence="1" type="ORF">VRU48_16580</name>
</gene>
<name>A0ABU7IBA5_9SPHI</name>
<dbReference type="Proteomes" id="UP001336835">
    <property type="component" value="Unassembled WGS sequence"/>
</dbReference>
<keyword evidence="2" id="KW-1185">Reference proteome</keyword>